<keyword evidence="5" id="KW-0446">Lipid-binding</keyword>
<dbReference type="EC" id="2.3.1.176" evidence="1"/>
<evidence type="ECO:0000259" key="9">
    <source>
        <dbReference type="Pfam" id="PF22691"/>
    </source>
</evidence>
<reference evidence="10 11" key="1">
    <citation type="journal article" date="2019" name="Nat. Microbiol.">
        <title>Wide diversity of methane and short-chain alkane metabolisms in uncultured archaea.</title>
        <authorList>
            <person name="Borrel G."/>
            <person name="Adam P.S."/>
            <person name="McKay L.J."/>
            <person name="Chen L.X."/>
            <person name="Sierra-Garcia I.N."/>
            <person name="Sieber C.M."/>
            <person name="Letourneur Q."/>
            <person name="Ghozlane A."/>
            <person name="Andersen G.L."/>
            <person name="Li W.J."/>
            <person name="Hallam S.J."/>
            <person name="Muyzer G."/>
            <person name="de Oliveira V.M."/>
            <person name="Inskeep W.P."/>
            <person name="Banfield J.F."/>
            <person name="Gribaldo S."/>
        </authorList>
    </citation>
    <scope>NUCLEOTIDE SEQUENCE [LARGE SCALE GENOMIC DNA]</scope>
    <source>
        <strain evidence="10">NM1b</strain>
    </source>
</reference>
<dbReference type="GO" id="GO:0006869">
    <property type="term" value="P:lipid transport"/>
    <property type="evidence" value="ECO:0007669"/>
    <property type="project" value="UniProtKB-KW"/>
</dbReference>
<evidence type="ECO:0000256" key="4">
    <source>
        <dbReference type="ARBA" id="ARBA00023055"/>
    </source>
</evidence>
<dbReference type="Gene3D" id="3.40.47.10">
    <property type="match status" value="1"/>
</dbReference>
<keyword evidence="2" id="KW-0813">Transport</keyword>
<dbReference type="PIRSF" id="PIRSF000429">
    <property type="entry name" value="Ac-CoA_Ac_transf"/>
    <property type="match status" value="1"/>
</dbReference>
<accession>A0A520KW22</accession>
<comment type="caution">
    <text evidence="10">The sequence shown here is derived from an EMBL/GenBank/DDBJ whole genome shotgun (WGS) entry which is preliminary data.</text>
</comment>
<dbReference type="PROSITE" id="PS00737">
    <property type="entry name" value="THIOLASE_2"/>
    <property type="match status" value="1"/>
</dbReference>
<evidence type="ECO:0000256" key="5">
    <source>
        <dbReference type="ARBA" id="ARBA00023121"/>
    </source>
</evidence>
<evidence type="ECO:0000313" key="11">
    <source>
        <dbReference type="Proteomes" id="UP000320766"/>
    </source>
</evidence>
<gene>
    <name evidence="10" type="ORF">EF807_07705</name>
</gene>
<dbReference type="EMBL" id="RXIL01000139">
    <property type="protein sequence ID" value="RZN67304.1"/>
    <property type="molecule type" value="Genomic_DNA"/>
</dbReference>
<dbReference type="Pfam" id="PF00108">
    <property type="entry name" value="Thiolase_N"/>
    <property type="match status" value="1"/>
</dbReference>
<dbReference type="InterPro" id="IPR020616">
    <property type="entry name" value="Thiolase_N"/>
</dbReference>
<feature type="domain" description="Thiolase N-terminal" evidence="8">
    <location>
        <begin position="4"/>
        <end position="194"/>
    </location>
</feature>
<dbReference type="GO" id="GO:0008289">
    <property type="term" value="F:lipid binding"/>
    <property type="evidence" value="ECO:0007669"/>
    <property type="project" value="UniProtKB-KW"/>
</dbReference>
<dbReference type="SUPFAM" id="SSF53901">
    <property type="entry name" value="Thiolase-like"/>
    <property type="match status" value="2"/>
</dbReference>
<sequence>MRDVSIVGVGMTPFAHRPESFMDIAADGVIDALYDKDLRNLEMKDVEASYFGTMGGGPQAGQKALARLRSRMEEKGIEPQEGLTGIPVSNYENQCTSGTCAFDAAYRDISAGIHDIILAFGAEKLGKGALSAGAGGGLTTQKFDRDTEPPAPGMFAGQAREHMKRFGTTREHLAMVAVKSKEYAATNPNAQYRQRLTIDDVLNAPMIADPLTMFMCCPTTTGGSAAILCAKEIAKKFSDSPVDILTGVMKTARPTADMLAFESGWDPNIRAGYEAYKQTGLSPKDIDVAQVHDCFAIAELMHYESFGWCEMGRSGEWIESGAPCKGGDLPVNTDGGLISKGHPLGATGFAQVYELVHQLRGDAHNQIPDADIAWKHNMGGGVGVGMTYCVHVFKRGW</sequence>
<evidence type="ECO:0000259" key="8">
    <source>
        <dbReference type="Pfam" id="PF00108"/>
    </source>
</evidence>
<dbReference type="Pfam" id="PF22691">
    <property type="entry name" value="Thiolase_C_1"/>
    <property type="match status" value="1"/>
</dbReference>
<name>A0A520KW22_9EURY</name>
<proteinExistence type="predicted"/>
<dbReference type="PANTHER" id="PTHR42870:SF1">
    <property type="entry name" value="NON-SPECIFIC LIPID-TRANSFER PROTEIN-LIKE 2"/>
    <property type="match status" value="1"/>
</dbReference>
<keyword evidence="6" id="KW-0414">Isoprene biosynthesis</keyword>
<dbReference type="Proteomes" id="UP000320766">
    <property type="component" value="Unassembled WGS sequence"/>
</dbReference>
<dbReference type="PANTHER" id="PTHR42870">
    <property type="entry name" value="ACETYL-COA C-ACETYLTRANSFERASE"/>
    <property type="match status" value="1"/>
</dbReference>
<protein>
    <recommendedName>
        <fullName evidence="1">propanoyl-CoA C-acyltransferase</fullName>
        <ecNumber evidence="1">2.3.1.176</ecNumber>
    </recommendedName>
    <alternativeName>
        <fullName evidence="7">Propanoyl-CoA C-acyltransferase</fullName>
    </alternativeName>
</protein>
<dbReference type="InterPro" id="IPR055140">
    <property type="entry name" value="Thiolase_C_2"/>
</dbReference>
<dbReference type="InterPro" id="IPR002155">
    <property type="entry name" value="Thiolase"/>
</dbReference>
<evidence type="ECO:0000256" key="1">
    <source>
        <dbReference type="ARBA" id="ARBA00012352"/>
    </source>
</evidence>
<keyword evidence="3" id="KW-0808">Transferase</keyword>
<dbReference type="GO" id="GO:0016747">
    <property type="term" value="F:acyltransferase activity, transferring groups other than amino-acyl groups"/>
    <property type="evidence" value="ECO:0007669"/>
    <property type="project" value="InterPro"/>
</dbReference>
<evidence type="ECO:0000256" key="2">
    <source>
        <dbReference type="ARBA" id="ARBA00022448"/>
    </source>
</evidence>
<feature type="domain" description="Thiolase C-terminal" evidence="9">
    <location>
        <begin position="270"/>
        <end position="382"/>
    </location>
</feature>
<evidence type="ECO:0000256" key="3">
    <source>
        <dbReference type="ARBA" id="ARBA00022679"/>
    </source>
</evidence>
<dbReference type="AlphaFoldDB" id="A0A520KW22"/>
<evidence type="ECO:0000256" key="6">
    <source>
        <dbReference type="ARBA" id="ARBA00023229"/>
    </source>
</evidence>
<evidence type="ECO:0000256" key="7">
    <source>
        <dbReference type="ARBA" id="ARBA00032316"/>
    </source>
</evidence>
<dbReference type="GO" id="GO:0008299">
    <property type="term" value="P:isoprenoid biosynthetic process"/>
    <property type="evidence" value="ECO:0007669"/>
    <property type="project" value="UniProtKB-KW"/>
</dbReference>
<evidence type="ECO:0000313" key="10">
    <source>
        <dbReference type="EMBL" id="RZN67304.1"/>
    </source>
</evidence>
<keyword evidence="4" id="KW-0445">Lipid transport</keyword>
<dbReference type="InterPro" id="IPR016039">
    <property type="entry name" value="Thiolase-like"/>
</dbReference>
<organism evidence="10 11">
    <name type="scientific">Candidatus Methanolliviera hydrocarbonicum</name>
    <dbReference type="NCBI Taxonomy" id="2491085"/>
    <lineage>
        <taxon>Archaea</taxon>
        <taxon>Methanobacteriati</taxon>
        <taxon>Methanobacteriota</taxon>
        <taxon>Candidatus Methanoliparia</taxon>
        <taxon>Candidatus Methanoliparales</taxon>
        <taxon>Candidatus Methanollivieraceae</taxon>
        <taxon>Candidatus Methanolliviera</taxon>
    </lineage>
</organism>
<dbReference type="InterPro" id="IPR020613">
    <property type="entry name" value="Thiolase_CS"/>
</dbReference>
<dbReference type="CDD" id="cd00829">
    <property type="entry name" value="SCP-x_thiolase"/>
    <property type="match status" value="1"/>
</dbReference>